<dbReference type="GO" id="GO:0004857">
    <property type="term" value="F:enzyme inhibitor activity"/>
    <property type="evidence" value="ECO:0007669"/>
    <property type="project" value="InterPro"/>
</dbReference>
<dbReference type="Pfam" id="PF04043">
    <property type="entry name" value="PMEI"/>
    <property type="match status" value="3"/>
</dbReference>
<evidence type="ECO:0000256" key="8">
    <source>
        <dbReference type="ARBA" id="ARBA00023180"/>
    </source>
</evidence>
<feature type="active site" evidence="11">
    <location>
        <position position="994"/>
    </location>
</feature>
<comment type="catalytic activity">
    <reaction evidence="9">
        <text>[(1-&gt;4)-alpha-D-galacturonosyl methyl ester](n) + n H2O = [(1-&gt;4)-alpha-D-galacturonosyl](n) + n methanol + n H(+)</text>
        <dbReference type="Rhea" id="RHEA:22380"/>
        <dbReference type="Rhea" id="RHEA-COMP:14570"/>
        <dbReference type="Rhea" id="RHEA-COMP:14573"/>
        <dbReference type="ChEBI" id="CHEBI:15377"/>
        <dbReference type="ChEBI" id="CHEBI:15378"/>
        <dbReference type="ChEBI" id="CHEBI:17790"/>
        <dbReference type="ChEBI" id="CHEBI:140522"/>
        <dbReference type="ChEBI" id="CHEBI:140523"/>
        <dbReference type="EC" id="3.1.1.11"/>
    </reaction>
</comment>
<dbReference type="PROSITE" id="PS00503">
    <property type="entry name" value="PECTINESTERASE_2"/>
    <property type="match status" value="3"/>
</dbReference>
<reference evidence="15" key="1">
    <citation type="journal article" date="2023" name="Plant J.">
        <title>Genome sequences and population genomics provide insights into the demographic history, inbreeding, and mutation load of two 'living fossil' tree species of Dipteronia.</title>
        <authorList>
            <person name="Feng Y."/>
            <person name="Comes H.P."/>
            <person name="Chen J."/>
            <person name="Zhu S."/>
            <person name="Lu R."/>
            <person name="Zhang X."/>
            <person name="Li P."/>
            <person name="Qiu J."/>
            <person name="Olsen K.M."/>
            <person name="Qiu Y."/>
        </authorList>
    </citation>
    <scope>NUCLEOTIDE SEQUENCE</scope>
    <source>
        <strain evidence="15">NBL</strain>
    </source>
</reference>
<feature type="active site" evidence="11">
    <location>
        <position position="1569"/>
    </location>
</feature>
<dbReference type="SUPFAM" id="SSF101148">
    <property type="entry name" value="Plant invertase/pectin methylesterase inhibitor"/>
    <property type="match status" value="3"/>
</dbReference>
<keyword evidence="12" id="KW-0812">Transmembrane</keyword>
<keyword evidence="6" id="KW-0063">Aspartyl esterase</keyword>
<dbReference type="PROSITE" id="PS00800">
    <property type="entry name" value="PECTINESTERASE_1"/>
    <property type="match status" value="2"/>
</dbReference>
<keyword evidence="5" id="KW-0378">Hydrolase</keyword>
<dbReference type="GO" id="GO:0042545">
    <property type="term" value="P:cell wall modification"/>
    <property type="evidence" value="ECO:0007669"/>
    <property type="project" value="InterPro"/>
</dbReference>
<sequence length="1730" mass="189997">MSKKNIVVVSVFALLLLGVVVGVVVGVRKAGEKKSKDGADATSQISMSSKAIKAVCEPTDYKETCVNSLKDSSAGNTSDPKELIRIGFRVAATALKEAMNNLSSLKEFAANDSRTSQALENCEELMDSAIDDMDNSFDKIGDYDLSKIGEYINELKIWLSGAITFEESCLDEFENITNSEVGEKMKNILQVSMELTSNGLAMVTGISSVLTSLNISRKLLASDEYYPDPKGSFSDKNGYPSWVTSGRRKLLQATLATIKADAIVAQDGSGQFKTITDALNNVPKDNAKTFVIYIKSGVYHEIVNVTKKMKNVMFIGDGPTKTKITGNKNYVDGIQTMSTATVSALGANFIAKDIGFENSAGPVKHQAVALRVQADKSVFYNCLIGGYQDTLYVHAHAQFYRDCTISGTIDFIFGDAAAVFQNCKMVIKKPLHNQKCIVTAQGRKDPREATGIVLQNCTITGDTDYWAVKNVNKAYLGRPWKQYSRTIIMQSQIDDVIQPEGWMPWDGDFALNTSYYAEYDNRGTGSVQTSRVTWKGIKKINAVQANSFTVAQFIKEDWIKPTARKNKMVFGSFRNVEATKRKKLKIAMISVGCLFLVAVVAALAVGLSGGGGGDNSKEESGKVSTSSKVIKALCQPTDYEETCVNSLKSANTSDPKELIRVGFQVAVNALKEAMNESSTLKELANYKDSRTSQALEDCEELMDSAIDDLQKSFNKLGKFDMSKLGDYVDELKIWLSGAITFQESCLDEFENITNNDAGEKMKKILQASRELTSNGLAMVSEMSSVLNSFYNTNRKLLSHEYNSDQNEESSDQNEVVFADENGYPSWVNAGRRLLLAATPATIKPNAVVAKDGSGQFKTITNALNTVPKENNKTFVIYIKSGVYKETFNVTKKMTNVMFIGDGATKTKITGKKNYVDGTNTMRTATVSILGANFMAKDIGFENSAGAIKHQAVALRVQADKSVFYNCQMDGYQDTLYVHAHAQFYRDCTISGTIDFIFGDAAVVFQNCKMVVRKPLENQSCIVTAQGRNNSRSATGIVLQNCTITGEPAYLPVKDVNKAYLGRPWKEYSRTIVMQSQIDDIIQPEGWLPWMGDFALNTLWYGEYGNRGAGASQTGRVTWKGIKKVSAKQANRFTVARFIKDDWIKLTGVPYSPSLIKGGNGDAANKKKKITIVGVSSLILVAMVVAVAVGVKNRSSGKSSGDNATSSGEISTSSKAVTALCQSTDYKETCVDSLKTANTTDPKELVRAGFQVAIKAIKEALENSTTLKDLGKDSRTSQALEDCNDLLDSAIDDLDNSFNKLGTFDITKLDEYINELKIWLSGAVTFEQTCLDQFINITNNDAGEKMTKILQSSRELTSNGLALVSELSTVLNSAILNRRLFSEENPDQNRESSDNNNEYPAWVTNGRRNLLAETASTIKANAVVAKDGSGQYKTITEALNSVPKNNNATYVIHIKAGVYQEYVEVTKKMTNVMFIGDGPTKTRITGNKNFIDGINTMRTATVAILGPNFIAKDMGFENTAGAIKHQAVALRVQGHQSIFYNCHMDAYQDTLYVHAHAQFYRDCTISGTVDFIFGDAAVVFQNCKLVVRKPMEKQNCLVTAQGRTEARAATGIVIQNCTITGEPAYMPVKNLNKAYLGRPWKEYSRTIIMQSQIDDIIQPEGWLPWNGEYALNTLWYGEYNNRGPGATTTNRVTWKGIKKISPEQANSFTVANFISDYWIKTSGVPYSPGMM</sequence>
<comment type="pathway">
    <text evidence="1">Glycan metabolism; pectin degradation; 2-dehydro-3-deoxy-D-gluconate from pectin: step 1/5.</text>
</comment>
<evidence type="ECO:0000256" key="1">
    <source>
        <dbReference type="ARBA" id="ARBA00005184"/>
    </source>
</evidence>
<feature type="domain" description="Pectinesterase inhibitor" evidence="14">
    <location>
        <begin position="47"/>
        <end position="202"/>
    </location>
</feature>
<dbReference type="EMBL" id="JANJYJ010000009">
    <property type="protein sequence ID" value="KAK3189352.1"/>
    <property type="molecule type" value="Genomic_DNA"/>
</dbReference>
<dbReference type="InterPro" id="IPR033131">
    <property type="entry name" value="Pectinesterase_Asp_AS"/>
</dbReference>
<comment type="similarity">
    <text evidence="3">In the C-terminal section; belongs to the pectinesterase family.</text>
</comment>
<feature type="signal peptide" evidence="13">
    <location>
        <begin position="1"/>
        <end position="22"/>
    </location>
</feature>
<comment type="caution">
    <text evidence="15">The sequence shown here is derived from an EMBL/GenBank/DDBJ whole genome shotgun (WGS) entry which is preliminary data.</text>
</comment>
<dbReference type="InterPro" id="IPR000070">
    <property type="entry name" value="Pectinesterase_cat"/>
</dbReference>
<evidence type="ECO:0000256" key="9">
    <source>
        <dbReference type="ARBA" id="ARBA00047928"/>
    </source>
</evidence>
<keyword evidence="7" id="KW-1015">Disulfide bond</keyword>
<keyword evidence="16" id="KW-1185">Reference proteome</keyword>
<dbReference type="EC" id="3.1.1.11" evidence="4"/>
<dbReference type="NCBIfam" id="TIGR01614">
    <property type="entry name" value="PME_inhib"/>
    <property type="match status" value="3"/>
</dbReference>
<evidence type="ECO:0000256" key="2">
    <source>
        <dbReference type="ARBA" id="ARBA00006027"/>
    </source>
</evidence>
<feature type="domain" description="Pectinesterase inhibitor" evidence="14">
    <location>
        <begin position="625"/>
        <end position="778"/>
    </location>
</feature>
<feature type="domain" description="Pectinesterase inhibitor" evidence="14">
    <location>
        <begin position="1211"/>
        <end position="1362"/>
    </location>
</feature>
<evidence type="ECO:0000256" key="7">
    <source>
        <dbReference type="ARBA" id="ARBA00023157"/>
    </source>
</evidence>
<evidence type="ECO:0000313" key="15">
    <source>
        <dbReference type="EMBL" id="KAK3189352.1"/>
    </source>
</evidence>
<organism evidence="15 16">
    <name type="scientific">Dipteronia sinensis</name>
    <dbReference type="NCBI Taxonomy" id="43782"/>
    <lineage>
        <taxon>Eukaryota</taxon>
        <taxon>Viridiplantae</taxon>
        <taxon>Streptophyta</taxon>
        <taxon>Embryophyta</taxon>
        <taxon>Tracheophyta</taxon>
        <taxon>Spermatophyta</taxon>
        <taxon>Magnoliopsida</taxon>
        <taxon>eudicotyledons</taxon>
        <taxon>Gunneridae</taxon>
        <taxon>Pentapetalae</taxon>
        <taxon>rosids</taxon>
        <taxon>malvids</taxon>
        <taxon>Sapindales</taxon>
        <taxon>Sapindaceae</taxon>
        <taxon>Hippocastanoideae</taxon>
        <taxon>Acereae</taxon>
        <taxon>Dipteronia</taxon>
    </lineage>
</organism>
<evidence type="ECO:0000259" key="14">
    <source>
        <dbReference type="SMART" id="SM00856"/>
    </source>
</evidence>
<keyword evidence="8" id="KW-0325">Glycoprotein</keyword>
<accession>A0AAD9ZSR9</accession>
<dbReference type="InterPro" id="IPR012334">
    <property type="entry name" value="Pectin_lyas_fold"/>
</dbReference>
<dbReference type="Gene3D" id="2.160.20.10">
    <property type="entry name" value="Single-stranded right-handed beta-helix, Pectin lyase-like"/>
    <property type="match status" value="3"/>
</dbReference>
<dbReference type="SMART" id="SM00856">
    <property type="entry name" value="PMEI"/>
    <property type="match status" value="3"/>
</dbReference>
<feature type="transmembrane region" description="Helical" evidence="12">
    <location>
        <begin position="586"/>
        <end position="607"/>
    </location>
</feature>
<comment type="similarity">
    <text evidence="2">In the N-terminal section; belongs to the PMEI family.</text>
</comment>
<proteinExistence type="inferred from homology"/>
<gene>
    <name evidence="15" type="ORF">Dsin_028913</name>
</gene>
<dbReference type="InterPro" id="IPR006501">
    <property type="entry name" value="Pectinesterase_inhib_dom"/>
</dbReference>
<keyword evidence="12" id="KW-0472">Membrane</keyword>
<evidence type="ECO:0000256" key="4">
    <source>
        <dbReference type="ARBA" id="ARBA00013229"/>
    </source>
</evidence>
<dbReference type="InterPro" id="IPR018040">
    <property type="entry name" value="Pectinesterase_Tyr_AS"/>
</dbReference>
<evidence type="ECO:0000256" key="12">
    <source>
        <dbReference type="SAM" id="Phobius"/>
    </source>
</evidence>
<dbReference type="Pfam" id="PF01095">
    <property type="entry name" value="Pectinesterase"/>
    <property type="match status" value="3"/>
</dbReference>
<feature type="chain" id="PRO_5042215341" description="pectinesterase" evidence="13">
    <location>
        <begin position="23"/>
        <end position="1730"/>
    </location>
</feature>
<dbReference type="SUPFAM" id="SSF51126">
    <property type="entry name" value="Pectin lyase-like"/>
    <property type="match status" value="3"/>
</dbReference>
<dbReference type="CDD" id="cd15798">
    <property type="entry name" value="PMEI-like_3"/>
    <property type="match status" value="3"/>
</dbReference>
<evidence type="ECO:0000256" key="13">
    <source>
        <dbReference type="SAM" id="SignalP"/>
    </source>
</evidence>
<dbReference type="FunFam" id="2.160.20.10:FF:000001">
    <property type="entry name" value="Pectinesterase"/>
    <property type="match status" value="3"/>
</dbReference>
<comment type="function">
    <text evidence="10">Acts in the modification of cell walls via demethylesterification of cell wall pectin.</text>
</comment>
<dbReference type="InterPro" id="IPR035513">
    <property type="entry name" value="Invertase/methylesterase_inhib"/>
</dbReference>
<dbReference type="Gene3D" id="1.20.140.40">
    <property type="entry name" value="Invertase/pectin methylesterase inhibitor family protein"/>
    <property type="match status" value="3"/>
</dbReference>
<evidence type="ECO:0000256" key="5">
    <source>
        <dbReference type="ARBA" id="ARBA00022801"/>
    </source>
</evidence>
<evidence type="ECO:0000313" key="16">
    <source>
        <dbReference type="Proteomes" id="UP001281410"/>
    </source>
</evidence>
<dbReference type="FunFam" id="1.20.140.40:FF:000001">
    <property type="entry name" value="Pectinesterase"/>
    <property type="match status" value="3"/>
</dbReference>
<dbReference type="PANTHER" id="PTHR31707">
    <property type="entry name" value="PECTINESTERASE"/>
    <property type="match status" value="1"/>
</dbReference>
<evidence type="ECO:0000256" key="3">
    <source>
        <dbReference type="ARBA" id="ARBA00007786"/>
    </source>
</evidence>
<name>A0AAD9ZSR9_9ROSI</name>
<keyword evidence="13" id="KW-0732">Signal</keyword>
<evidence type="ECO:0000256" key="11">
    <source>
        <dbReference type="PROSITE-ProRule" id="PRU10040"/>
    </source>
</evidence>
<dbReference type="GO" id="GO:0030599">
    <property type="term" value="F:pectinesterase activity"/>
    <property type="evidence" value="ECO:0007669"/>
    <property type="project" value="UniProtKB-EC"/>
</dbReference>
<dbReference type="InterPro" id="IPR011050">
    <property type="entry name" value="Pectin_lyase_fold/virulence"/>
</dbReference>
<protein>
    <recommendedName>
        <fullName evidence="4">pectinesterase</fullName>
        <ecNumber evidence="4">3.1.1.11</ecNumber>
    </recommendedName>
</protein>
<dbReference type="Proteomes" id="UP001281410">
    <property type="component" value="Unassembled WGS sequence"/>
</dbReference>
<evidence type="ECO:0000256" key="6">
    <source>
        <dbReference type="ARBA" id="ARBA00023085"/>
    </source>
</evidence>
<keyword evidence="12" id="KW-1133">Transmembrane helix</keyword>
<feature type="active site" evidence="11">
    <location>
        <position position="410"/>
    </location>
</feature>
<evidence type="ECO:0000256" key="10">
    <source>
        <dbReference type="ARBA" id="ARBA00057335"/>
    </source>
</evidence>